<evidence type="ECO:0000313" key="1">
    <source>
        <dbReference type="EMBL" id="QDZ90032.1"/>
    </source>
</evidence>
<name>A0A5B8QVD6_9GAMM</name>
<dbReference type="AlphaFoldDB" id="A0A5B8QVD6"/>
<dbReference type="EMBL" id="CP031775">
    <property type="protein sequence ID" value="QDZ90032.1"/>
    <property type="molecule type" value="Genomic_DNA"/>
</dbReference>
<sequence length="280" mass="31325">MKDSDILMLADEAAPAAEVSARKKALLLGRQLGLASEQEYRPANASIAERAQHRERKLASQYQANVETIFALALSYTPSDVTGVDLDPDWSHQFFLMAEQIHNRKMQDLWARILSSEIINPGNFSLRTLALLKQLTHREAQILEKALGMAAKVNNEQRLKLISGYRLTGGLGQYFRKHTTITLGLSQFGLPYSSILTLVDAGILHSSEFETGLLNSKTPIQLTMPGIQMKLTPKSGNLLFSYYRLTPIGDELAQLVLPKQDHEYLKALQALFAKDFKIEQ</sequence>
<protein>
    <submittedName>
        <fullName evidence="1">TIGR03899 family protein</fullName>
    </submittedName>
</protein>
<gene>
    <name evidence="1" type="ORF">D0436_05805</name>
</gene>
<organism evidence="1 2">
    <name type="scientific">Shewanella decolorationis</name>
    <dbReference type="NCBI Taxonomy" id="256839"/>
    <lineage>
        <taxon>Bacteria</taxon>
        <taxon>Pseudomonadati</taxon>
        <taxon>Pseudomonadota</taxon>
        <taxon>Gammaproteobacteria</taxon>
        <taxon>Alteromonadales</taxon>
        <taxon>Shewanellaceae</taxon>
        <taxon>Shewanella</taxon>
    </lineage>
</organism>
<dbReference type="NCBIfam" id="TIGR03899">
    <property type="entry name" value="TIGR03899 family protein"/>
    <property type="match status" value="1"/>
</dbReference>
<dbReference type="OrthoDB" id="886161at2"/>
<accession>A0A5B8QVD6</accession>
<reference evidence="1 2" key="1">
    <citation type="journal article" date="2019" name="Ecotoxicol. Environ. Saf.">
        <title>Microbial characterization of heavy metal resistant bacterial strains isolated from an electroplating wastewater treatment plant.</title>
        <authorList>
            <person name="Cai X."/>
            <person name="Zheng X."/>
            <person name="Zhang D."/>
            <person name="Iqbal W."/>
            <person name="Liu C."/>
            <person name="Yang B."/>
            <person name="Zhao X."/>
            <person name="Lu X."/>
            <person name="Mao Y."/>
        </authorList>
    </citation>
    <scope>NUCLEOTIDE SEQUENCE [LARGE SCALE GENOMIC DNA]</scope>
    <source>
        <strain evidence="1 2">Ni1-3</strain>
    </source>
</reference>
<evidence type="ECO:0000313" key="2">
    <source>
        <dbReference type="Proteomes" id="UP000321124"/>
    </source>
</evidence>
<dbReference type="InterPro" id="IPR021254">
    <property type="entry name" value="DUF2806"/>
</dbReference>
<dbReference type="RefSeq" id="WP_023268417.1">
    <property type="nucleotide sequence ID" value="NZ_BSOL01000019.1"/>
</dbReference>
<proteinExistence type="predicted"/>
<dbReference type="KEGG" id="sdeo:D0436_05805"/>
<dbReference type="Pfam" id="PF10987">
    <property type="entry name" value="DUF2806"/>
    <property type="match status" value="1"/>
</dbReference>
<dbReference type="Proteomes" id="UP000321124">
    <property type="component" value="Chromosome"/>
</dbReference>